<dbReference type="AlphaFoldDB" id="A0A3B1A9S8"/>
<sequence length="50" mass="5834">MQTETNCDRKQSILDMINKEVQANLDDTEKQNTDTNNINSNNDALLYIRF</sequence>
<reference evidence="1" key="1">
    <citation type="submission" date="2018-06" db="EMBL/GenBank/DDBJ databases">
        <authorList>
            <person name="Zhirakovskaya E."/>
        </authorList>
    </citation>
    <scope>NUCLEOTIDE SEQUENCE</scope>
</reference>
<organism evidence="1">
    <name type="scientific">hydrothermal vent metagenome</name>
    <dbReference type="NCBI Taxonomy" id="652676"/>
    <lineage>
        <taxon>unclassified sequences</taxon>
        <taxon>metagenomes</taxon>
        <taxon>ecological metagenomes</taxon>
    </lineage>
</organism>
<protein>
    <submittedName>
        <fullName evidence="1">Uncharacterized protein</fullName>
    </submittedName>
</protein>
<proteinExistence type="predicted"/>
<evidence type="ECO:0000313" key="1">
    <source>
        <dbReference type="EMBL" id="VAX00782.1"/>
    </source>
</evidence>
<name>A0A3B1A9S8_9ZZZZ</name>
<dbReference type="EMBL" id="UOFS01000046">
    <property type="protein sequence ID" value="VAX00782.1"/>
    <property type="molecule type" value="Genomic_DNA"/>
</dbReference>
<gene>
    <name evidence="1" type="ORF">MNBD_GAMMA22-893</name>
</gene>
<accession>A0A3B1A9S8</accession>